<sequence length="204" mass="23802">MIEKYTSRRNLKLVFNLILNSFKILLRYFKLYFHGEKLICNSFNVDSNYSIAGTINQLRWDVENAIFITICESSKIYFNSDQLLFLVNKEKTKFQLKAYGTNRRTTLFTCIKVKSLAKKNILKINLKSKNPFIKRKEDQLLKNITPFGISLKYPKEPISCKRQSIHLNSTDYISDIFQNIAQTTSKKELENIGLILNPNTNQAN</sequence>
<gene>
    <name evidence="1" type="ORF">FEK29_08670</name>
</gene>
<proteinExistence type="predicted"/>
<comment type="caution">
    <text evidence="1">The sequence shown here is derived from an EMBL/GenBank/DDBJ whole genome shotgun (WGS) entry which is preliminary data.</text>
</comment>
<name>A0A5R8M5H4_9FLAO</name>
<dbReference type="Proteomes" id="UP000308382">
    <property type="component" value="Unassembled WGS sequence"/>
</dbReference>
<evidence type="ECO:0000313" key="2">
    <source>
        <dbReference type="Proteomes" id="UP000308382"/>
    </source>
</evidence>
<protein>
    <submittedName>
        <fullName evidence="1">Uncharacterized protein</fullName>
    </submittedName>
</protein>
<dbReference type="RefSeq" id="WP_138258037.1">
    <property type="nucleotide sequence ID" value="NZ_VBUK01000004.1"/>
</dbReference>
<evidence type="ECO:0000313" key="1">
    <source>
        <dbReference type="EMBL" id="TLF44828.1"/>
    </source>
</evidence>
<dbReference type="OrthoDB" id="1441345at2"/>
<dbReference type="AlphaFoldDB" id="A0A5R8M5H4"/>
<dbReference type="EMBL" id="VBUK01000004">
    <property type="protein sequence ID" value="TLF44828.1"/>
    <property type="molecule type" value="Genomic_DNA"/>
</dbReference>
<organism evidence="1 2">
    <name type="scientific">Maribacter aurantiacus</name>
    <dbReference type="NCBI Taxonomy" id="1882343"/>
    <lineage>
        <taxon>Bacteria</taxon>
        <taxon>Pseudomonadati</taxon>
        <taxon>Bacteroidota</taxon>
        <taxon>Flavobacteriia</taxon>
        <taxon>Flavobacteriales</taxon>
        <taxon>Flavobacteriaceae</taxon>
        <taxon>Maribacter</taxon>
    </lineage>
</organism>
<accession>A0A5R8M5H4</accession>
<keyword evidence="2" id="KW-1185">Reference proteome</keyword>
<reference evidence="1 2" key="1">
    <citation type="journal article" date="2017" name="Int. J. Syst. Evol. Microbiol.">
        <title>Maripseudobacter aurantiacus gen. nov., sp. nov., a novel member of the family Flavobacteriaceae isolated from a sedimentation basin.</title>
        <authorList>
            <person name="Chen C."/>
            <person name="Su Y."/>
            <person name="Tao T."/>
            <person name="Fu G."/>
            <person name="Zhang C."/>
            <person name="Sun C."/>
            <person name="Zhang X."/>
            <person name="Wu M."/>
        </authorList>
    </citation>
    <scope>NUCLEOTIDE SEQUENCE [LARGE SCALE GENOMIC DNA]</scope>
    <source>
        <strain evidence="2">CDA4</strain>
    </source>
</reference>